<evidence type="ECO:0000256" key="2">
    <source>
        <dbReference type="ARBA" id="ARBA00022679"/>
    </source>
</evidence>
<dbReference type="Pfam" id="PF01743">
    <property type="entry name" value="PolyA_pol"/>
    <property type="match status" value="1"/>
</dbReference>
<evidence type="ECO:0000256" key="6">
    <source>
        <dbReference type="ARBA" id="ARBA00022741"/>
    </source>
</evidence>
<reference evidence="12" key="1">
    <citation type="journal article" date="2023" name="Int. J. Syst. Evol. Microbiol.">
        <title>Mesoterricola silvestris gen. nov., sp. nov., Mesoterricola sediminis sp. nov., Geothrix oryzae sp. nov., Geothrix edaphica sp. nov., Geothrix rubra sp. nov., and Geothrix limicola sp. nov., six novel members of Acidobacteriota isolated from soils.</title>
        <authorList>
            <person name="Itoh H."/>
            <person name="Sugisawa Y."/>
            <person name="Mise K."/>
            <person name="Xu Z."/>
            <person name="Kuniyasu M."/>
            <person name="Ushijima N."/>
            <person name="Kawano K."/>
            <person name="Kobayashi E."/>
            <person name="Shiratori Y."/>
            <person name="Masuda Y."/>
            <person name="Senoo K."/>
        </authorList>
    </citation>
    <scope>NUCLEOTIDE SEQUENCE</scope>
    <source>
        <strain evidence="12">W786</strain>
    </source>
</reference>
<dbReference type="EMBL" id="AP027081">
    <property type="protein sequence ID" value="BDU77516.1"/>
    <property type="molecule type" value="Genomic_DNA"/>
</dbReference>
<dbReference type="AlphaFoldDB" id="A0AA48GQR2"/>
<evidence type="ECO:0000256" key="1">
    <source>
        <dbReference type="ARBA" id="ARBA00001946"/>
    </source>
</evidence>
<gene>
    <name evidence="12" type="ORF">METESE_24740</name>
</gene>
<evidence type="ECO:0000256" key="5">
    <source>
        <dbReference type="ARBA" id="ARBA00022723"/>
    </source>
</evidence>
<dbReference type="InterPro" id="IPR006674">
    <property type="entry name" value="HD_domain"/>
</dbReference>
<keyword evidence="5" id="KW-0479">Metal-binding</keyword>
<evidence type="ECO:0000259" key="9">
    <source>
        <dbReference type="Pfam" id="PF01743"/>
    </source>
</evidence>
<dbReference type="Gene3D" id="3.30.460.10">
    <property type="entry name" value="Beta Polymerase, domain 2"/>
    <property type="match status" value="1"/>
</dbReference>
<evidence type="ECO:0000256" key="8">
    <source>
        <dbReference type="RuleBase" id="RU003953"/>
    </source>
</evidence>
<keyword evidence="8" id="KW-0694">RNA-binding</keyword>
<evidence type="ECO:0000313" key="12">
    <source>
        <dbReference type="EMBL" id="BDU77516.1"/>
    </source>
</evidence>
<dbReference type="GO" id="GO:0000166">
    <property type="term" value="F:nucleotide binding"/>
    <property type="evidence" value="ECO:0007669"/>
    <property type="project" value="UniProtKB-KW"/>
</dbReference>
<dbReference type="InterPro" id="IPR032828">
    <property type="entry name" value="PolyA_RNA-bd"/>
</dbReference>
<keyword evidence="13" id="KW-1185">Reference proteome</keyword>
<evidence type="ECO:0000256" key="3">
    <source>
        <dbReference type="ARBA" id="ARBA00022694"/>
    </source>
</evidence>
<keyword evidence="3" id="KW-0819">tRNA processing</keyword>
<dbReference type="CDD" id="cd00077">
    <property type="entry name" value="HDc"/>
    <property type="match status" value="1"/>
</dbReference>
<evidence type="ECO:0000313" key="13">
    <source>
        <dbReference type="Proteomes" id="UP001228113"/>
    </source>
</evidence>
<dbReference type="Gene3D" id="1.10.3090.10">
    <property type="entry name" value="cca-adding enzyme, domain 2"/>
    <property type="match status" value="1"/>
</dbReference>
<dbReference type="SUPFAM" id="SSF81301">
    <property type="entry name" value="Nucleotidyltransferase"/>
    <property type="match status" value="1"/>
</dbReference>
<organism evidence="12 13">
    <name type="scientific">Mesoterricola sediminis</name>
    <dbReference type="NCBI Taxonomy" id="2927980"/>
    <lineage>
        <taxon>Bacteria</taxon>
        <taxon>Pseudomonadati</taxon>
        <taxon>Acidobacteriota</taxon>
        <taxon>Holophagae</taxon>
        <taxon>Holophagales</taxon>
        <taxon>Holophagaceae</taxon>
        <taxon>Mesoterricola</taxon>
    </lineage>
</organism>
<dbReference type="Pfam" id="PF12627">
    <property type="entry name" value="PolyA_pol_RNAbd"/>
    <property type="match status" value="1"/>
</dbReference>
<dbReference type="InterPro" id="IPR043519">
    <property type="entry name" value="NT_sf"/>
</dbReference>
<evidence type="ECO:0000259" key="11">
    <source>
        <dbReference type="Pfam" id="PF12627"/>
    </source>
</evidence>
<proteinExistence type="inferred from homology"/>
<keyword evidence="4" id="KW-0548">Nucleotidyltransferase</keyword>
<dbReference type="RefSeq" id="WP_316410317.1">
    <property type="nucleotide sequence ID" value="NZ_AP027081.1"/>
</dbReference>
<dbReference type="GO" id="GO:0046872">
    <property type="term" value="F:metal ion binding"/>
    <property type="evidence" value="ECO:0007669"/>
    <property type="project" value="UniProtKB-KW"/>
</dbReference>
<dbReference type="GO" id="GO:0008033">
    <property type="term" value="P:tRNA processing"/>
    <property type="evidence" value="ECO:0007669"/>
    <property type="project" value="UniProtKB-KW"/>
</dbReference>
<feature type="domain" description="Poly A polymerase head" evidence="9">
    <location>
        <begin position="20"/>
        <end position="150"/>
    </location>
</feature>
<dbReference type="Proteomes" id="UP001228113">
    <property type="component" value="Chromosome"/>
</dbReference>
<evidence type="ECO:0000259" key="10">
    <source>
        <dbReference type="Pfam" id="PF01966"/>
    </source>
</evidence>
<dbReference type="GO" id="GO:0000049">
    <property type="term" value="F:tRNA binding"/>
    <property type="evidence" value="ECO:0007669"/>
    <property type="project" value="TreeGrafter"/>
</dbReference>
<dbReference type="KEGG" id="msea:METESE_24740"/>
<name>A0AA48GQR2_9BACT</name>
<dbReference type="InterPro" id="IPR050264">
    <property type="entry name" value="Bact_CCA-adding_enz_type3_sf"/>
</dbReference>
<feature type="domain" description="HD" evidence="10">
    <location>
        <begin position="253"/>
        <end position="331"/>
    </location>
</feature>
<dbReference type="SUPFAM" id="SSF81891">
    <property type="entry name" value="Poly A polymerase C-terminal region-like"/>
    <property type="match status" value="1"/>
</dbReference>
<evidence type="ECO:0000256" key="7">
    <source>
        <dbReference type="ARBA" id="ARBA00022842"/>
    </source>
</evidence>
<evidence type="ECO:0000256" key="4">
    <source>
        <dbReference type="ARBA" id="ARBA00022695"/>
    </source>
</evidence>
<protein>
    <submittedName>
        <fullName evidence="12">HDIG domain-containing protein</fullName>
    </submittedName>
</protein>
<keyword evidence="2 8" id="KW-0808">Transferase</keyword>
<dbReference type="GO" id="GO:0016779">
    <property type="term" value="F:nucleotidyltransferase activity"/>
    <property type="evidence" value="ECO:0007669"/>
    <property type="project" value="UniProtKB-KW"/>
</dbReference>
<dbReference type="InterPro" id="IPR002646">
    <property type="entry name" value="PolA_pol_head_dom"/>
</dbReference>
<feature type="domain" description="tRNA nucleotidyltransferase/poly(A) polymerase RNA and SrmB- binding" evidence="11">
    <location>
        <begin position="177"/>
        <end position="235"/>
    </location>
</feature>
<keyword evidence="6" id="KW-0547">Nucleotide-binding</keyword>
<sequence length="461" mass="49038">MLDAVATLRAALGPGSGLALVGGGVRDLLLGRPSPDWDLATALLPGAVLDRAREAGLRAIPTGLQHGTVTVMVGGRPFEITTFRGDEGYTDGRRPDAVRLGVTLEEDLARRDFTINAMALPVEALGTPGWREALVDPHGGQADLAAGLIRAVGDPLARFQEDGLRPLRACRFAAQLGFTIEAATLAAVPPRLAVAAKVSVERVLAELTKLLCGPEPGRGLAALAETGLLGLFLPECVPMIGCDQNRHHRYPVWEHTLAVVAAAPADPGLRWAALLHDVGKPSKRFVDADGAAHFHGHEAVSEAAAREILTRLRASNALLDDVAALVRHHGVHPAPAWGDAACRRFLKRLADDRLPLARWATFRWADQAGKGFDPASWLPEHRAVLDRLEALAEGQPPLAVKDLALDGRALMALAGRKGGPWLGRLQAQLMERVLEDPGLNTAAALEAEARAWLRTEAPPAP</sequence>
<dbReference type="InterPro" id="IPR003607">
    <property type="entry name" value="HD/PDEase_dom"/>
</dbReference>
<keyword evidence="7" id="KW-0460">Magnesium</keyword>
<dbReference type="Gene3D" id="1.10.246.80">
    <property type="match status" value="1"/>
</dbReference>
<dbReference type="CDD" id="cd05398">
    <property type="entry name" value="NT_ClassII-CCAase"/>
    <property type="match status" value="1"/>
</dbReference>
<dbReference type="Pfam" id="PF01966">
    <property type="entry name" value="HD"/>
    <property type="match status" value="1"/>
</dbReference>
<dbReference type="PANTHER" id="PTHR46173">
    <property type="entry name" value="CCA TRNA NUCLEOTIDYLTRANSFERASE 1, MITOCHONDRIAL"/>
    <property type="match status" value="1"/>
</dbReference>
<comment type="cofactor">
    <cofactor evidence="1">
        <name>Mg(2+)</name>
        <dbReference type="ChEBI" id="CHEBI:18420"/>
    </cofactor>
</comment>
<comment type="similarity">
    <text evidence="8">Belongs to the tRNA nucleotidyltransferase/poly(A) polymerase family.</text>
</comment>
<accession>A0AA48GQR2</accession>
<dbReference type="PANTHER" id="PTHR46173:SF1">
    <property type="entry name" value="CCA TRNA NUCLEOTIDYLTRANSFERASE 1, MITOCHONDRIAL"/>
    <property type="match status" value="1"/>
</dbReference>